<keyword evidence="2" id="KW-1185">Reference proteome</keyword>
<accession>A0A9X0R5A0</accession>
<organism evidence="1 2">
    <name type="scientific">Siccirubricoccus deserti</name>
    <dbReference type="NCBI Taxonomy" id="2013562"/>
    <lineage>
        <taxon>Bacteria</taxon>
        <taxon>Pseudomonadati</taxon>
        <taxon>Pseudomonadota</taxon>
        <taxon>Alphaproteobacteria</taxon>
        <taxon>Acetobacterales</taxon>
        <taxon>Roseomonadaceae</taxon>
        <taxon>Siccirubricoccus</taxon>
    </lineage>
</organism>
<reference evidence="1" key="1">
    <citation type="submission" date="2020-08" db="EMBL/GenBank/DDBJ databases">
        <authorList>
            <person name="Hu Y."/>
            <person name="Nguyen S.V."/>
            <person name="Li F."/>
            <person name="Fanning S."/>
        </authorList>
    </citation>
    <scope>NUCLEOTIDE SEQUENCE</scope>
    <source>
        <strain evidence="1">SYSU D8009</strain>
    </source>
</reference>
<proteinExistence type="predicted"/>
<dbReference type="EMBL" id="JACOMF010000081">
    <property type="protein sequence ID" value="MBC4018798.1"/>
    <property type="molecule type" value="Genomic_DNA"/>
</dbReference>
<gene>
    <name evidence="1" type="ORF">H7965_26435</name>
</gene>
<sequence>MPIDPPPLRVNRAPVLTLLAAVVAERLGHSEETALTLGRAVAGASARVKARRLGIADERSGDGGGAHRAASQGHDRKAALPHTVRLLGREMPVAAAKGGTVVPLNGDEPGSPTAIRNYLARAFGERLGEVRGAMERLAALLAPDELERVGFRLYERFRPEVPEGVEGWGAKAELRIRRIRGAEG</sequence>
<protein>
    <submittedName>
        <fullName evidence="1">Uncharacterized protein</fullName>
    </submittedName>
</protein>
<dbReference type="AlphaFoldDB" id="A0A9X0R5A0"/>
<dbReference type="RefSeq" id="WP_186773538.1">
    <property type="nucleotide sequence ID" value="NZ_JACOMF010000081.1"/>
</dbReference>
<name>A0A9X0R5A0_9PROT</name>
<comment type="caution">
    <text evidence="1">The sequence shown here is derived from an EMBL/GenBank/DDBJ whole genome shotgun (WGS) entry which is preliminary data.</text>
</comment>
<evidence type="ECO:0000313" key="1">
    <source>
        <dbReference type="EMBL" id="MBC4018798.1"/>
    </source>
</evidence>
<dbReference type="Proteomes" id="UP000600101">
    <property type="component" value="Unassembled WGS sequence"/>
</dbReference>
<evidence type="ECO:0000313" key="2">
    <source>
        <dbReference type="Proteomes" id="UP000600101"/>
    </source>
</evidence>